<dbReference type="AlphaFoldDB" id="A0A1I1M078"/>
<evidence type="ECO:0000259" key="2">
    <source>
        <dbReference type="PROSITE" id="PS50213"/>
    </source>
</evidence>
<dbReference type="PROSITE" id="PS50213">
    <property type="entry name" value="FAS1"/>
    <property type="match status" value="2"/>
</dbReference>
<dbReference type="EMBL" id="FOLL01000026">
    <property type="protein sequence ID" value="SFC78635.1"/>
    <property type="molecule type" value="Genomic_DNA"/>
</dbReference>
<organism evidence="3 4">
    <name type="scientific">Parapedobacter composti</name>
    <dbReference type="NCBI Taxonomy" id="623281"/>
    <lineage>
        <taxon>Bacteria</taxon>
        <taxon>Pseudomonadati</taxon>
        <taxon>Bacteroidota</taxon>
        <taxon>Sphingobacteriia</taxon>
        <taxon>Sphingobacteriales</taxon>
        <taxon>Sphingobacteriaceae</taxon>
        <taxon>Parapedobacter</taxon>
    </lineage>
</organism>
<keyword evidence="1" id="KW-0732">Signal</keyword>
<sequence length="341" mass="37516">MSRAYTRCFRCVLIFLHVMIVFQSCTKEDPPVNSIHNARGIAAVANNNYSLQYFFLALQVTNYVPLLTEPGPFTVFAPANEAFNSLGVDARGAIQSNAALVGQIIPYHIYPGVLKLDDLGEGRNQVFTMQNEMTAYVSHMKNDRESLVTINGVPVQPKGFEASNGLVYTTQALLQPTQQLTLAELISNDASFTFFSVALQHSGLADLLEESGELTVFAPMNSAFEARGIFTTDEIKSMSPDELKPLVLSHIAEGRQYLYDYIMMADVTTQRYTETMLDGKEASIQLLPNYSWISQTGFRGISISKPDNSGGLNTSEILIESHIGRTANNGVLHGISTVLRP</sequence>
<feature type="signal peptide" evidence="1">
    <location>
        <begin position="1"/>
        <end position="23"/>
    </location>
</feature>
<dbReference type="PANTHER" id="PTHR10900:SF77">
    <property type="entry name" value="FI19380P1"/>
    <property type="match status" value="1"/>
</dbReference>
<proteinExistence type="predicted"/>
<dbReference type="InterPro" id="IPR000782">
    <property type="entry name" value="FAS1_domain"/>
</dbReference>
<dbReference type="SMART" id="SM00554">
    <property type="entry name" value="FAS1"/>
    <property type="match status" value="2"/>
</dbReference>
<reference evidence="3 4" key="1">
    <citation type="submission" date="2016-10" db="EMBL/GenBank/DDBJ databases">
        <authorList>
            <person name="de Groot N.N."/>
        </authorList>
    </citation>
    <scope>NUCLEOTIDE SEQUENCE [LARGE SCALE GENOMIC DNA]</scope>
    <source>
        <strain evidence="3 4">DSM 22900</strain>
    </source>
</reference>
<evidence type="ECO:0000313" key="3">
    <source>
        <dbReference type="EMBL" id="SFC78635.1"/>
    </source>
</evidence>
<dbReference type="Proteomes" id="UP000199577">
    <property type="component" value="Unassembled WGS sequence"/>
</dbReference>
<evidence type="ECO:0000256" key="1">
    <source>
        <dbReference type="SAM" id="SignalP"/>
    </source>
</evidence>
<gene>
    <name evidence="3" type="ORF">SAMN05421747_12619</name>
</gene>
<dbReference type="InterPro" id="IPR036378">
    <property type="entry name" value="FAS1_dom_sf"/>
</dbReference>
<dbReference type="PROSITE" id="PS51257">
    <property type="entry name" value="PROKAR_LIPOPROTEIN"/>
    <property type="match status" value="1"/>
</dbReference>
<feature type="domain" description="FAS1" evidence="2">
    <location>
        <begin position="38"/>
        <end position="174"/>
    </location>
</feature>
<dbReference type="STRING" id="623281.SAMN05421747_12619"/>
<evidence type="ECO:0000313" key="4">
    <source>
        <dbReference type="Proteomes" id="UP000199577"/>
    </source>
</evidence>
<feature type="chain" id="PRO_5011704212" evidence="1">
    <location>
        <begin position="24"/>
        <end position="341"/>
    </location>
</feature>
<accession>A0A1I1M078</accession>
<keyword evidence="4" id="KW-1185">Reference proteome</keyword>
<dbReference type="InterPro" id="IPR050904">
    <property type="entry name" value="Adhesion/Biosynth-related"/>
</dbReference>
<dbReference type="Gene3D" id="2.30.180.10">
    <property type="entry name" value="FAS1 domain"/>
    <property type="match status" value="2"/>
</dbReference>
<name>A0A1I1M078_9SPHI</name>
<dbReference type="PANTHER" id="PTHR10900">
    <property type="entry name" value="PERIOSTIN-RELATED"/>
    <property type="match status" value="1"/>
</dbReference>
<protein>
    <submittedName>
        <fullName evidence="3">Uncaracterized surface protein containing fasciclin (FAS1) repeats</fullName>
    </submittedName>
</protein>
<dbReference type="SUPFAM" id="SSF82153">
    <property type="entry name" value="FAS1 domain"/>
    <property type="match status" value="2"/>
</dbReference>
<dbReference type="Pfam" id="PF02469">
    <property type="entry name" value="Fasciclin"/>
    <property type="match status" value="2"/>
</dbReference>
<feature type="domain" description="FAS1" evidence="2">
    <location>
        <begin position="179"/>
        <end position="339"/>
    </location>
</feature>